<dbReference type="STRING" id="580166.AUP43_03380"/>
<gene>
    <name evidence="1" type="ORF">AUP43_03380</name>
</gene>
<dbReference type="RefSeq" id="WP_067559278.1">
    <property type="nucleotide sequence ID" value="NZ_LPXN01000149.1"/>
</dbReference>
<dbReference type="OrthoDB" id="7305762at2"/>
<accession>A0A154VP44</accession>
<proteinExistence type="predicted"/>
<sequence>MPEMTVRERCLDALHQQLLASLAPQGISVTRNRRRRPDRKSMPAVILIDGGHEPDIEGRATHFWPFRLTAYLEGHVAAGRDEDLGTAASTLYGQTLAAALADTTLGNLTVDIEEAGFAQELVREEGTEAGIVFALNLTITYATDDGDPYEPAPN</sequence>
<dbReference type="Proteomes" id="UP000076400">
    <property type="component" value="Unassembled WGS sequence"/>
</dbReference>
<keyword evidence="2" id="KW-1185">Reference proteome</keyword>
<protein>
    <submittedName>
        <fullName evidence="1">Uncharacterized protein</fullName>
    </submittedName>
</protein>
<evidence type="ECO:0000313" key="1">
    <source>
        <dbReference type="EMBL" id="KZD03074.1"/>
    </source>
</evidence>
<evidence type="ECO:0000313" key="2">
    <source>
        <dbReference type="Proteomes" id="UP000076400"/>
    </source>
</evidence>
<organism evidence="1 2">
    <name type="scientific">Oceanibaculum pacificum</name>
    <dbReference type="NCBI Taxonomy" id="580166"/>
    <lineage>
        <taxon>Bacteria</taxon>
        <taxon>Pseudomonadati</taxon>
        <taxon>Pseudomonadota</taxon>
        <taxon>Alphaproteobacteria</taxon>
        <taxon>Rhodospirillales</taxon>
        <taxon>Oceanibaculaceae</taxon>
        <taxon>Oceanibaculum</taxon>
    </lineage>
</organism>
<comment type="caution">
    <text evidence="1">The sequence shown here is derived from an EMBL/GenBank/DDBJ whole genome shotgun (WGS) entry which is preliminary data.</text>
</comment>
<name>A0A154VP44_9PROT</name>
<reference evidence="1 2" key="1">
    <citation type="submission" date="2015-12" db="EMBL/GenBank/DDBJ databases">
        <title>Genome sequence of Oceanibaculum pacificum MCCC 1A02656.</title>
        <authorList>
            <person name="Lu L."/>
            <person name="Lai Q."/>
            <person name="Shao Z."/>
            <person name="Qian P."/>
        </authorList>
    </citation>
    <scope>NUCLEOTIDE SEQUENCE [LARGE SCALE GENOMIC DNA]</scope>
    <source>
        <strain evidence="1 2">MCCC 1A02656</strain>
    </source>
</reference>
<dbReference type="AlphaFoldDB" id="A0A154VP44"/>
<dbReference type="EMBL" id="LPXN01000149">
    <property type="protein sequence ID" value="KZD03074.1"/>
    <property type="molecule type" value="Genomic_DNA"/>
</dbReference>